<reference evidence="1" key="1">
    <citation type="journal article" date="2020" name="mSystems">
        <title>Genome- and Community-Level Interaction Insights into Carbon Utilization and Element Cycling Functions of Hydrothermarchaeota in Hydrothermal Sediment.</title>
        <authorList>
            <person name="Zhou Z."/>
            <person name="Liu Y."/>
            <person name="Xu W."/>
            <person name="Pan J."/>
            <person name="Luo Z.H."/>
            <person name="Li M."/>
        </authorList>
    </citation>
    <scope>NUCLEOTIDE SEQUENCE [LARGE SCALE GENOMIC DNA]</scope>
    <source>
        <strain evidence="1">HyVt-493</strain>
    </source>
</reference>
<gene>
    <name evidence="1" type="ORF">ENJ51_10380</name>
</gene>
<dbReference type="PANTHER" id="PTHR20974">
    <property type="entry name" value="UPF0585 PROTEIN CG18661"/>
    <property type="match status" value="1"/>
</dbReference>
<dbReference type="EMBL" id="DRMS01000390">
    <property type="protein sequence ID" value="HFC93204.1"/>
    <property type="molecule type" value="Genomic_DNA"/>
</dbReference>
<accession>A0A7V2T4A4</accession>
<dbReference type="Pfam" id="PF06080">
    <property type="entry name" value="DUF938"/>
    <property type="match status" value="1"/>
</dbReference>
<dbReference type="Gene3D" id="3.40.50.150">
    <property type="entry name" value="Vaccinia Virus protein VP39"/>
    <property type="match status" value="1"/>
</dbReference>
<organism evidence="1">
    <name type="scientific">Leucothrix mucor</name>
    <dbReference type="NCBI Taxonomy" id="45248"/>
    <lineage>
        <taxon>Bacteria</taxon>
        <taxon>Pseudomonadati</taxon>
        <taxon>Pseudomonadota</taxon>
        <taxon>Gammaproteobacteria</taxon>
        <taxon>Thiotrichales</taxon>
        <taxon>Thiotrichaceae</taxon>
        <taxon>Leucothrix</taxon>
    </lineage>
</organism>
<dbReference type="SUPFAM" id="SSF53335">
    <property type="entry name" value="S-adenosyl-L-methionine-dependent methyltransferases"/>
    <property type="match status" value="1"/>
</dbReference>
<dbReference type="InterPro" id="IPR029063">
    <property type="entry name" value="SAM-dependent_MTases_sf"/>
</dbReference>
<sequence>MNKPFADSCQQNQEPILNVIQPLLQHCQTVLEIGSGTGQHAVYFAANMPHLHWQTSDRIEYHQGINLWLQESNNPNIYPPIALDVSHDEFPKQPFDAIFTANTLHIMSKDNVSSFFQKMTACMQANSILLAYGPFNYNGKYTSDSNVQFDRWLKSRDINSGIKDFEWLNELANAAGLESVNDYTMPANNRILHWNKTK</sequence>
<comment type="caution">
    <text evidence="1">The sequence shown here is derived from an EMBL/GenBank/DDBJ whole genome shotgun (WGS) entry which is preliminary data.</text>
</comment>
<dbReference type="Proteomes" id="UP000885750">
    <property type="component" value="Unassembled WGS sequence"/>
</dbReference>
<proteinExistence type="predicted"/>
<dbReference type="AlphaFoldDB" id="A0A7V2T4A4"/>
<name>A0A7V2T4A4_LEUMU</name>
<dbReference type="PANTHER" id="PTHR20974:SF0">
    <property type="entry name" value="UPF0585 PROTEIN CG18661"/>
    <property type="match status" value="1"/>
</dbReference>
<dbReference type="InterPro" id="IPR010342">
    <property type="entry name" value="DUF938"/>
</dbReference>
<evidence type="ECO:0000313" key="1">
    <source>
        <dbReference type="EMBL" id="HFC93204.1"/>
    </source>
</evidence>
<protein>
    <submittedName>
        <fullName evidence="1">DUF938 domain-containing protein</fullName>
    </submittedName>
</protein>